<dbReference type="InterPro" id="IPR003870">
    <property type="entry name" value="DUF222"/>
</dbReference>
<gene>
    <name evidence="3" type="ORF">JPH1_26710</name>
</gene>
<proteinExistence type="predicted"/>
<feature type="domain" description="DUF222" evidence="2">
    <location>
        <begin position="59"/>
        <end position="382"/>
    </location>
</feature>
<evidence type="ECO:0000313" key="4">
    <source>
        <dbReference type="Proteomes" id="UP000327362"/>
    </source>
</evidence>
<accession>A0AAI8X2V5</accession>
<organism evidence="3 4">
    <name type="scientific">Mycobacterium avium subsp. hominissuis</name>
    <dbReference type="NCBI Taxonomy" id="439334"/>
    <lineage>
        <taxon>Bacteria</taxon>
        <taxon>Bacillati</taxon>
        <taxon>Actinomycetota</taxon>
        <taxon>Actinomycetes</taxon>
        <taxon>Mycobacteriales</taxon>
        <taxon>Mycobacteriaceae</taxon>
        <taxon>Mycobacterium</taxon>
        <taxon>Mycobacterium avium complex (MAC)</taxon>
    </lineage>
</organism>
<dbReference type="CDD" id="cd00085">
    <property type="entry name" value="HNHc"/>
    <property type="match status" value="1"/>
</dbReference>
<evidence type="ECO:0000256" key="1">
    <source>
        <dbReference type="SAM" id="MobiDB-lite"/>
    </source>
</evidence>
<feature type="compositionally biased region" description="Low complexity" evidence="1">
    <location>
        <begin position="474"/>
        <end position="489"/>
    </location>
</feature>
<dbReference type="InterPro" id="IPR003615">
    <property type="entry name" value="HNH_nuc"/>
</dbReference>
<sequence>MVLRPVAIGLLVGRSSYHSHMRSIIAREDIQDDYDVLRAVVARIQRHSYDALTNPERIRLLEVLEHQTRRLQVPGHQLINQIEQDATPAEIGGKLAHVLADRLLITRAEAARRIDDARDLGVRRTLTGEPLPPRYAATAAAQRDGRIGTSHVAVIRRFFDQLPCWVDVPTRDAAEADLARWAGEHRPESLRKVADRIACYLNPDGVFHDEDRLRHRGLTLGAQQPDGMSQLRGWLTPEARATIEAVLAKLAAPGMCNPDDPAPVVDGPPGQEAIQRDSRSAAQRNHDGLNAALRALLAGGKLGQHNGLPASIVVTTTLRDLESAAGKGLTGGGTLLPMSDVIRLARHAHHYLAVFGNGKPLALYHTKRLASPGQRIVLYAKDRGCSHPGCDVSGYYCEVHHVTGYAKCGRTDIDQLTFACGGHHPLAEQGWITRKNGRGETEWIPPPHLDHGRPRTNAFHHPEKLVADSDNDTGDNTSDAPDDPAAADPLIRRRATG</sequence>
<evidence type="ECO:0000259" key="2">
    <source>
        <dbReference type="Pfam" id="PF02720"/>
    </source>
</evidence>
<dbReference type="AlphaFoldDB" id="A0AAI8X2V5"/>
<dbReference type="EMBL" id="AP020326">
    <property type="protein sequence ID" value="BBN48196.1"/>
    <property type="molecule type" value="Genomic_DNA"/>
</dbReference>
<name>A0AAI8X2V5_MYCAV</name>
<evidence type="ECO:0000313" key="3">
    <source>
        <dbReference type="EMBL" id="BBN48196.1"/>
    </source>
</evidence>
<feature type="region of interest" description="Disordered" evidence="1">
    <location>
        <begin position="437"/>
        <end position="497"/>
    </location>
</feature>
<dbReference type="Proteomes" id="UP000327362">
    <property type="component" value="Chromosome"/>
</dbReference>
<protein>
    <recommendedName>
        <fullName evidence="2">DUF222 domain-containing protein</fullName>
    </recommendedName>
</protein>
<reference evidence="3 4" key="1">
    <citation type="submission" date="2019-09" db="EMBL/GenBank/DDBJ databases">
        <title>Complete genome sequence of Mycobacterium avium subsp. hominissuis strain JP-H-1.</title>
        <authorList>
            <person name="Kinoshita Y."/>
            <person name="Niwa H."/>
            <person name="Uchida-Fujii E."/>
            <person name="Nukada T."/>
        </authorList>
    </citation>
    <scope>NUCLEOTIDE SEQUENCE [LARGE SCALE GENOMIC DNA]</scope>
    <source>
        <strain evidence="3 4">JP-H-1</strain>
    </source>
</reference>
<dbReference type="Pfam" id="PF02720">
    <property type="entry name" value="DUF222"/>
    <property type="match status" value="1"/>
</dbReference>